<dbReference type="HOGENOM" id="CLU_108879_2_1_5"/>
<sequence length="105" mass="12493">MNDYRSEEARKWQRLYKTSAWRKLRHYQLSIEPLCRFCIEAEEVTAAEVVDHIHNHKGDLALFHDPYNLQSLCRPHHDGTKQRLDRGAVDTRLDGDGWPEWRNGH</sequence>
<dbReference type="STRING" id="990285.RGCCGE502_09255"/>
<accession>S3HIM3</accession>
<dbReference type="EMBL" id="AEYE02000011">
    <property type="protein sequence ID" value="EPE98602.1"/>
    <property type="molecule type" value="Genomic_DNA"/>
</dbReference>
<evidence type="ECO:0000256" key="1">
    <source>
        <dbReference type="SAM" id="MobiDB-lite"/>
    </source>
</evidence>
<dbReference type="PANTHER" id="PTHR41286">
    <property type="entry name" value="HNH NUCLEASE YAJD-RELATED"/>
    <property type="match status" value="1"/>
</dbReference>
<dbReference type="eggNOG" id="COG1403">
    <property type="taxonomic scope" value="Bacteria"/>
</dbReference>
<keyword evidence="3" id="KW-1185">Reference proteome</keyword>
<feature type="region of interest" description="Disordered" evidence="1">
    <location>
        <begin position="78"/>
        <end position="105"/>
    </location>
</feature>
<dbReference type="AlphaFoldDB" id="S3HIM3"/>
<protein>
    <recommendedName>
        <fullName evidence="4">HNH endonuclease</fullName>
    </recommendedName>
</protein>
<feature type="compositionally biased region" description="Basic and acidic residues" evidence="1">
    <location>
        <begin position="78"/>
        <end position="95"/>
    </location>
</feature>
<dbReference type="PANTHER" id="PTHR41286:SF1">
    <property type="entry name" value="HNH NUCLEASE YAJD-RELATED"/>
    <property type="match status" value="1"/>
</dbReference>
<reference evidence="2 3" key="1">
    <citation type="journal article" date="2012" name="J. Bacteriol.">
        <title>Genome sequence of Rhizobium grahamii CCGE502, a broad-host-range symbiont with low nodulation competitiveness in Phaseolus vulgaris.</title>
        <authorList>
            <person name="Althabegoiti M.J."/>
            <person name="Lozano L."/>
            <person name="Torres-Tejerizo G."/>
            <person name="Ormeno-Orrillo E."/>
            <person name="Rogel M.A."/>
            <person name="Gonzalez V."/>
            <person name="Martinez-Romero E."/>
        </authorList>
    </citation>
    <scope>NUCLEOTIDE SEQUENCE [LARGE SCALE GENOMIC DNA]</scope>
    <source>
        <strain evidence="2 3">CCGE 502</strain>
    </source>
</reference>
<dbReference type="GO" id="GO:0005829">
    <property type="term" value="C:cytosol"/>
    <property type="evidence" value="ECO:0007669"/>
    <property type="project" value="TreeGrafter"/>
</dbReference>
<gene>
    <name evidence="2" type="ORF">RGCCGE502_09255</name>
</gene>
<comment type="caution">
    <text evidence="2">The sequence shown here is derived from an EMBL/GenBank/DDBJ whole genome shotgun (WGS) entry which is preliminary data.</text>
</comment>
<proteinExistence type="predicted"/>
<name>S3HIM3_9HYPH</name>
<organism evidence="2 3">
    <name type="scientific">Rhizobium grahamii CCGE 502</name>
    <dbReference type="NCBI Taxonomy" id="990285"/>
    <lineage>
        <taxon>Bacteria</taxon>
        <taxon>Pseudomonadati</taxon>
        <taxon>Pseudomonadota</taxon>
        <taxon>Alphaproteobacteria</taxon>
        <taxon>Hyphomicrobiales</taxon>
        <taxon>Rhizobiaceae</taxon>
        <taxon>Rhizobium/Agrobacterium group</taxon>
        <taxon>Rhizobium</taxon>
    </lineage>
</organism>
<evidence type="ECO:0008006" key="4">
    <source>
        <dbReference type="Google" id="ProtNLM"/>
    </source>
</evidence>
<dbReference type="Proteomes" id="UP000014411">
    <property type="component" value="Unassembled WGS sequence"/>
</dbReference>
<dbReference type="RefSeq" id="WP_016553889.1">
    <property type="nucleotide sequence ID" value="NZ_AEYE02000011.1"/>
</dbReference>
<evidence type="ECO:0000313" key="3">
    <source>
        <dbReference type="Proteomes" id="UP000014411"/>
    </source>
</evidence>
<evidence type="ECO:0000313" key="2">
    <source>
        <dbReference type="EMBL" id="EPE98602.1"/>
    </source>
</evidence>